<evidence type="ECO:0000313" key="2">
    <source>
        <dbReference type="EMBL" id="APG06060.1"/>
    </source>
</evidence>
<gene>
    <name evidence="2" type="ORF">BJI69_20595</name>
</gene>
<dbReference type="AlphaFoldDB" id="A0A1L3EYI2"/>
<organism evidence="2 3">
    <name type="scientific">Luteibacter rhizovicinus DSM 16549</name>
    <dbReference type="NCBI Taxonomy" id="1440763"/>
    <lineage>
        <taxon>Bacteria</taxon>
        <taxon>Pseudomonadati</taxon>
        <taxon>Pseudomonadota</taxon>
        <taxon>Gammaproteobacteria</taxon>
        <taxon>Lysobacterales</taxon>
        <taxon>Rhodanobacteraceae</taxon>
        <taxon>Luteibacter</taxon>
    </lineage>
</organism>
<keyword evidence="3" id="KW-1185">Reference proteome</keyword>
<feature type="region of interest" description="Disordered" evidence="1">
    <location>
        <begin position="63"/>
        <end position="101"/>
    </location>
</feature>
<dbReference type="EMBL" id="CP017480">
    <property type="protein sequence ID" value="APG06060.1"/>
    <property type="molecule type" value="Genomic_DNA"/>
</dbReference>
<dbReference type="STRING" id="1440763.BJI69_20595"/>
<sequence length="101" mass="10857">MGNVVEFLARVGQDAALRHASAEQMAAELEAAGLAPELSAEIHAGNAGGLRFLLGQGVYFASLMPDGPERDNEEEDDRQDDDEDEDGDEKLSLSSESHTRL</sequence>
<reference evidence="3" key="1">
    <citation type="submission" date="2016-09" db="EMBL/GenBank/DDBJ databases">
        <authorList>
            <person name="Lysoe E."/>
        </authorList>
    </citation>
    <scope>NUCLEOTIDE SEQUENCE [LARGE SCALE GENOMIC DNA]</scope>
    <source>
        <strain evidence="3">LJ96T</strain>
    </source>
</reference>
<accession>A0A1L3EYI2</accession>
<name>A0A1L3EYI2_9GAMM</name>
<feature type="compositionally biased region" description="Polar residues" evidence="1">
    <location>
        <begin position="92"/>
        <end position="101"/>
    </location>
</feature>
<feature type="compositionally biased region" description="Acidic residues" evidence="1">
    <location>
        <begin position="71"/>
        <end position="88"/>
    </location>
</feature>
<dbReference type="RefSeq" id="WP_046966321.1">
    <property type="nucleotide sequence ID" value="NZ_CP017480.1"/>
</dbReference>
<dbReference type="KEGG" id="lrz:BJI69_20595"/>
<protein>
    <submittedName>
        <fullName evidence="2">Uncharacterized protein</fullName>
    </submittedName>
</protein>
<evidence type="ECO:0000313" key="3">
    <source>
        <dbReference type="Proteomes" id="UP000182987"/>
    </source>
</evidence>
<proteinExistence type="predicted"/>
<evidence type="ECO:0000256" key="1">
    <source>
        <dbReference type="SAM" id="MobiDB-lite"/>
    </source>
</evidence>
<dbReference type="Proteomes" id="UP000182987">
    <property type="component" value="Chromosome"/>
</dbReference>